<comment type="caution">
    <text evidence="2">The sequence shown here is derived from an EMBL/GenBank/DDBJ whole genome shotgun (WGS) entry which is preliminary data.</text>
</comment>
<name>A0A8H3AXP6_9AGAM</name>
<dbReference type="EMBL" id="CAJMWS010000418">
    <property type="protein sequence ID" value="CAE6442930.1"/>
    <property type="molecule type" value="Genomic_DNA"/>
</dbReference>
<reference evidence="2" key="1">
    <citation type="submission" date="2021-01" db="EMBL/GenBank/DDBJ databases">
        <authorList>
            <person name="Kaushik A."/>
        </authorList>
    </citation>
    <scope>NUCLEOTIDE SEQUENCE</scope>
    <source>
        <strain evidence="2">AG1-1C</strain>
    </source>
</reference>
<sequence>MFGGTQNSSCESPLRAHPSLEMVNPPAIALWGPLSPEDREFASDGRDSTACRGAFQTRTVESPEPETMDAPSGENATERTPS</sequence>
<evidence type="ECO:0000256" key="1">
    <source>
        <dbReference type="SAM" id="MobiDB-lite"/>
    </source>
</evidence>
<feature type="compositionally biased region" description="Basic and acidic residues" evidence="1">
    <location>
        <begin position="36"/>
        <end position="49"/>
    </location>
</feature>
<evidence type="ECO:0000313" key="3">
    <source>
        <dbReference type="Proteomes" id="UP000663846"/>
    </source>
</evidence>
<dbReference type="Proteomes" id="UP000663846">
    <property type="component" value="Unassembled WGS sequence"/>
</dbReference>
<feature type="region of interest" description="Disordered" evidence="1">
    <location>
        <begin position="31"/>
        <end position="82"/>
    </location>
</feature>
<accession>A0A8H3AXP6</accession>
<protein>
    <submittedName>
        <fullName evidence="2">Uncharacterized protein</fullName>
    </submittedName>
</protein>
<dbReference type="AlphaFoldDB" id="A0A8H3AXP6"/>
<gene>
    <name evidence="2" type="ORF">RDB_LOCUS133188</name>
</gene>
<organism evidence="2 3">
    <name type="scientific">Rhizoctonia solani</name>
    <dbReference type="NCBI Taxonomy" id="456999"/>
    <lineage>
        <taxon>Eukaryota</taxon>
        <taxon>Fungi</taxon>
        <taxon>Dikarya</taxon>
        <taxon>Basidiomycota</taxon>
        <taxon>Agaricomycotina</taxon>
        <taxon>Agaricomycetes</taxon>
        <taxon>Cantharellales</taxon>
        <taxon>Ceratobasidiaceae</taxon>
        <taxon>Rhizoctonia</taxon>
    </lineage>
</organism>
<proteinExistence type="predicted"/>
<evidence type="ECO:0000313" key="2">
    <source>
        <dbReference type="EMBL" id="CAE6442930.1"/>
    </source>
</evidence>